<keyword evidence="2" id="KW-1185">Reference proteome</keyword>
<dbReference type="InterPro" id="IPR009776">
    <property type="entry name" value="Spore_0_M"/>
</dbReference>
<evidence type="ECO:0008006" key="3">
    <source>
        <dbReference type="Google" id="ProtNLM"/>
    </source>
</evidence>
<dbReference type="Proteomes" id="UP000229523">
    <property type="component" value="Unassembled WGS sequence"/>
</dbReference>
<proteinExistence type="predicted"/>
<dbReference type="RefSeq" id="WP_099577932.1">
    <property type="nucleotide sequence ID" value="NZ_MJBI02000001.1"/>
</dbReference>
<sequence length="130" mass="15189">MFKELLTSIGFGDAKVDTLVKKTTFHPEEQIAGIVKLENLAEQDIDRIELILIERKENTDETSDFHTIDLPISKVILQHDGTEEVPFIFDTHEEIEDYNHEFYIMTHVFVDNAVDYYDEDQIYFESVQSS</sequence>
<dbReference type="AlphaFoldDB" id="A0A2G5NSF4"/>
<dbReference type="EMBL" id="MJBI02000001">
    <property type="protein sequence ID" value="RAI82693.1"/>
    <property type="molecule type" value="Genomic_DNA"/>
</dbReference>
<gene>
    <name evidence="1" type="ORF">BFS35_003130</name>
</gene>
<evidence type="ECO:0000313" key="2">
    <source>
        <dbReference type="Proteomes" id="UP000229523"/>
    </source>
</evidence>
<name>A0A2G5NSF4_9STAP</name>
<comment type="caution">
    <text evidence="1">The sequence shown here is derived from an EMBL/GenBank/DDBJ whole genome shotgun (WGS) entry which is preliminary data.</text>
</comment>
<dbReference type="Pfam" id="PF07070">
    <property type="entry name" value="Spo0M"/>
    <property type="match status" value="1"/>
</dbReference>
<evidence type="ECO:0000313" key="1">
    <source>
        <dbReference type="EMBL" id="RAI82693.1"/>
    </source>
</evidence>
<accession>A0A2G5NSF4</accession>
<reference evidence="1 2" key="1">
    <citation type="journal article" date="2018" name="Front. Microbiol.">
        <title>Description and Comparative Genomics of Macrococcus caseolyticus subsp. hominis subsp. nov., Macrococcus goetzii sp. nov., Macrococcus epidermidis sp. nov., and Macrococcus bohemicus sp. nov., Novel Macrococci From Human Clinical Material With Virulence Potential and Suspected Uptake of Foreign DNA by Natural Transformation.</title>
        <authorList>
            <person name="Maslanova I."/>
            <person name="Wertheimer Z."/>
            <person name="Sedlacek I."/>
            <person name="Svec P."/>
            <person name="Indrakova A."/>
            <person name="Kovarovic V."/>
            <person name="Schumann P."/>
            <person name="Sproer C."/>
            <person name="Kralova S."/>
            <person name="Sedo O."/>
            <person name="Kristofova L."/>
            <person name="Vrbovska V."/>
            <person name="Fuzik T."/>
            <person name="Petras P."/>
            <person name="Zdrahal Z."/>
            <person name="Ruzickova V."/>
            <person name="Doskar J."/>
            <person name="Pantucek R."/>
        </authorList>
    </citation>
    <scope>NUCLEOTIDE SEQUENCE [LARGE SCALE GENOMIC DNA]</scope>
    <source>
        <strain evidence="1 2">CCM 4927</strain>
    </source>
</reference>
<protein>
    <recommendedName>
        <fullName evidence="3">Sporulation protein</fullName>
    </recommendedName>
</protein>
<organism evidence="1 2">
    <name type="scientific">Macrococcoides goetzii</name>
    <dbReference type="NCBI Taxonomy" id="1891097"/>
    <lineage>
        <taxon>Bacteria</taxon>
        <taxon>Bacillati</taxon>
        <taxon>Bacillota</taxon>
        <taxon>Bacilli</taxon>
        <taxon>Bacillales</taxon>
        <taxon>Staphylococcaceae</taxon>
        <taxon>Macrococcoides</taxon>
    </lineage>
</organism>